<evidence type="ECO:0000313" key="3">
    <source>
        <dbReference type="Proteomes" id="UP000008672"/>
    </source>
</evidence>
<proteinExistence type="predicted"/>
<reference evidence="2" key="2">
    <citation type="submission" date="2025-08" db="UniProtKB">
        <authorList>
            <consortium name="Ensembl"/>
        </authorList>
    </citation>
    <scope>IDENTIFICATION</scope>
</reference>
<keyword evidence="3" id="KW-1185">Reference proteome</keyword>
<organism evidence="2 3">
    <name type="scientific">Latimeria chalumnae</name>
    <name type="common">Coelacanth</name>
    <dbReference type="NCBI Taxonomy" id="7897"/>
    <lineage>
        <taxon>Eukaryota</taxon>
        <taxon>Metazoa</taxon>
        <taxon>Chordata</taxon>
        <taxon>Craniata</taxon>
        <taxon>Vertebrata</taxon>
        <taxon>Euteleostomi</taxon>
        <taxon>Coelacanthiformes</taxon>
        <taxon>Coelacanthidae</taxon>
        <taxon>Latimeria</taxon>
    </lineage>
</organism>
<dbReference type="AlphaFoldDB" id="H3AXQ1"/>
<gene>
    <name evidence="2" type="primary">PERCC1</name>
</gene>
<dbReference type="InterPro" id="IPR053819">
    <property type="entry name" value="TEADIR3_omega_loop"/>
</dbReference>
<dbReference type="Proteomes" id="UP000008672">
    <property type="component" value="Unassembled WGS sequence"/>
</dbReference>
<feature type="compositionally biased region" description="Acidic residues" evidence="1">
    <location>
        <begin position="62"/>
        <end position="80"/>
    </location>
</feature>
<evidence type="ECO:0000256" key="1">
    <source>
        <dbReference type="SAM" id="MobiDB-lite"/>
    </source>
</evidence>
<name>H3AXQ1_LATCH</name>
<dbReference type="InParanoid" id="H3AXQ1"/>
<accession>H3AXQ1</accession>
<dbReference type="EMBL" id="AFYH01121221">
    <property type="status" value="NOT_ANNOTATED_CDS"/>
    <property type="molecule type" value="Genomic_DNA"/>
</dbReference>
<sequence>TTSFPLLVFLITSYISNQKLQFVGNVKAMAAGVIRNSTDFKLPTAFQHSFLNPSVHQDMDFQDLSDEEDEEEEMEDELDETQIGPKNQNSEKGNWNSIANSTPQNVEMASQLLRFAELINKDIQRYFGRKSKEEDPDSCNIYEDRFSSGKSGRELYYADLLRIARSGDNEEEDPYIPLTPPREIDCQALRSICDKDGIQKLGPLSELFEYGLHRYLKQRSFESRDGRKQKLERKYAHVIPMYKRRLPPSFWKEPSPSSPYILNSNTPDFSDLLANWTSDTNHELHSISTDASINSERPAL</sequence>
<evidence type="ECO:0000313" key="2">
    <source>
        <dbReference type="Ensembl" id="ENSLACP00000014422.1"/>
    </source>
</evidence>
<reference evidence="3" key="1">
    <citation type="submission" date="2011-08" db="EMBL/GenBank/DDBJ databases">
        <title>The draft genome of Latimeria chalumnae.</title>
        <authorList>
            <person name="Di Palma F."/>
            <person name="Alfoldi J."/>
            <person name="Johnson J."/>
            <person name="Berlin A."/>
            <person name="Gnerre S."/>
            <person name="Jaffe D."/>
            <person name="MacCallum I."/>
            <person name="Young S."/>
            <person name="Walker B.J."/>
            <person name="Lander E."/>
            <person name="Lindblad-Toh K."/>
        </authorList>
    </citation>
    <scope>NUCLEOTIDE SEQUENCE [LARGE SCALE GENOMIC DNA]</scope>
    <source>
        <strain evidence="3">Wild caught</strain>
    </source>
</reference>
<protein>
    <submittedName>
        <fullName evidence="2">Proline and glutamate rich with coiled coil 1</fullName>
    </submittedName>
</protein>
<feature type="region of interest" description="Disordered" evidence="1">
    <location>
        <begin position="62"/>
        <end position="100"/>
    </location>
</feature>
<dbReference type="OMA" id="SWSTEAC"/>
<dbReference type="Pfam" id="PF15238">
    <property type="entry name" value="TEADIR3"/>
    <property type="match status" value="1"/>
</dbReference>
<dbReference type="eggNOG" id="ENOG502S0FR">
    <property type="taxonomic scope" value="Eukaryota"/>
</dbReference>
<dbReference type="GeneTree" id="ENSGT00390000002827"/>
<feature type="compositionally biased region" description="Polar residues" evidence="1">
    <location>
        <begin position="84"/>
        <end position="100"/>
    </location>
</feature>
<dbReference type="Ensembl" id="ENSLACT00000014522.1">
    <property type="protein sequence ID" value="ENSLACP00000014422.1"/>
    <property type="gene ID" value="ENSLACG00000012692.1"/>
</dbReference>
<reference evidence="2" key="3">
    <citation type="submission" date="2025-09" db="UniProtKB">
        <authorList>
            <consortium name="Ensembl"/>
        </authorList>
    </citation>
    <scope>IDENTIFICATION</scope>
</reference>